<comment type="function">
    <text evidence="5">RNA helicase.</text>
</comment>
<evidence type="ECO:0000256" key="3">
    <source>
        <dbReference type="ARBA" id="ARBA00022840"/>
    </source>
</evidence>
<reference evidence="9" key="1">
    <citation type="submission" date="2022-08" db="EMBL/GenBank/DDBJ databases">
        <authorList>
            <consortium name="DOE Joint Genome Institute"/>
            <person name="Min B."/>
            <person name="Riley R."/>
            <person name="Sierra-Patev S."/>
            <person name="Naranjo-Ortiz M."/>
            <person name="Looney B."/>
            <person name="Konkel Z."/>
            <person name="Slot J.C."/>
            <person name="Sakamoto Y."/>
            <person name="Steenwyk J.L."/>
            <person name="Rokas A."/>
            <person name="Carro J."/>
            <person name="Camarero S."/>
            <person name="Ferreira P."/>
            <person name="Molpeceres G."/>
            <person name="Ruiz-Duenas F.J."/>
            <person name="Serrano A."/>
            <person name="Henrissat B."/>
            <person name="Drula E."/>
            <person name="Hughes K.W."/>
            <person name="Mata J.L."/>
            <person name="Ishikawa N.K."/>
            <person name="Vargas-Isla R."/>
            <person name="Ushijima S."/>
            <person name="Smith C.A."/>
            <person name="Ahrendt S."/>
            <person name="Andreopoulos W."/>
            <person name="He G."/>
            <person name="Labutti K."/>
            <person name="Lipzen A."/>
            <person name="Ng V."/>
            <person name="Sandor L."/>
            <person name="Barry K."/>
            <person name="Martinez A.T."/>
            <person name="Xiao Y."/>
            <person name="Gibbons J.G."/>
            <person name="Terashima K."/>
            <person name="Hibbett D.S."/>
            <person name="Grigoriev I.V."/>
        </authorList>
    </citation>
    <scope>NUCLEOTIDE SEQUENCE</scope>
    <source>
        <strain evidence="9">TFB9207</strain>
    </source>
</reference>
<comment type="caution">
    <text evidence="9">The sequence shown here is derived from an EMBL/GenBank/DDBJ whole genome shotgun (WGS) entry which is preliminary data.</text>
</comment>
<evidence type="ECO:0000256" key="5">
    <source>
        <dbReference type="RuleBase" id="RU365068"/>
    </source>
</evidence>
<evidence type="ECO:0000256" key="1">
    <source>
        <dbReference type="ARBA" id="ARBA00022741"/>
    </source>
</evidence>
<dbReference type="GO" id="GO:0016787">
    <property type="term" value="F:hydrolase activity"/>
    <property type="evidence" value="ECO:0007669"/>
    <property type="project" value="UniProtKB-KW"/>
</dbReference>
<sequence length="749" mass="84861">MSSFFLTKTFHSLRLVGAVQTPACNAVFRSIRFQSTAAAAATKATPEPLTSDYPSFETLKDAISPKTYKALVGEPMKLKFMTHVQTEVLSHLPELVKPHNPDSPTVRDLLVRAKTGTGKTLAFLIPAIEARERALNEAGKQALVDSGLMTAPDLERRARAKFAKETVGVLILSPTRELATQIANEATRVLRHHDGMEVRLLTGGVNKRLQMREWMKGSRDVVVATTGRLRDLMDSEPEVLKSIQTAKTFILDEADTMLDMGFRDDIHAIQKELPPSPIRQTFLFSATVSPVIHQVATSVLAKDHRYINCVNSEDSPVHAHIPQYHTVLPNAAAQFPHILRLIAHDQLSNPKSKIILFLPTARMTQLFAAVLRRLSRELFPAKTNVYEIHSQCDMRARINASDRFRKERHPTILVTSDISARGVDYPGVTRVIQVGIPATTAQYIHRIGRTGRTGSVAGRGDLVLLPWEIGFITWQLTEIPIKPVTAGEITKQVEELASQVDSNPTSEHIRTPYSPCVPELETAPLETMSQVDPEKIRETFMSMLGYYLPKGPELRVQRGVPFEGCKDWTVQACGLKMPPFVSEEFVAKMGISDSHKRKPRQFSSSGQSPWLSRGNVKKRFEKERSSGWNSDRNKDRDSEGGFNRARYQNNRDRESESGFDRARSPRSFDRTNERSQSWSRGGETRNRTRDWFQNNDDNNNERGSYRRDSQRDSFRRNDDSRGGNRSWSRADENGERRQYRREYRPRDEE</sequence>
<protein>
    <recommendedName>
        <fullName evidence="5">ATP-dependent RNA helicase</fullName>
        <ecNumber evidence="5">3.6.4.13</ecNumber>
    </recommendedName>
</protein>
<feature type="compositionally biased region" description="Basic and acidic residues" evidence="6">
    <location>
        <begin position="699"/>
        <end position="749"/>
    </location>
</feature>
<dbReference type="InterPro" id="IPR001650">
    <property type="entry name" value="Helicase_C-like"/>
</dbReference>
<keyword evidence="2 5" id="KW-0378">Hydrolase</keyword>
<dbReference type="InterPro" id="IPR014001">
    <property type="entry name" value="Helicase_ATP-bd"/>
</dbReference>
<dbReference type="GO" id="GO:0003723">
    <property type="term" value="F:RNA binding"/>
    <property type="evidence" value="ECO:0007669"/>
    <property type="project" value="UniProtKB-UniRule"/>
</dbReference>
<name>A0AA38PK35_9AGAR</name>
<dbReference type="EC" id="3.6.4.13" evidence="5"/>
<dbReference type="InterPro" id="IPR027417">
    <property type="entry name" value="P-loop_NTPase"/>
</dbReference>
<feature type="domain" description="Helicase C-terminal" evidence="8">
    <location>
        <begin position="334"/>
        <end position="497"/>
    </location>
</feature>
<keyword evidence="5" id="KW-0347">Helicase</keyword>
<keyword evidence="1 5" id="KW-0547">Nucleotide-binding</keyword>
<evidence type="ECO:0000313" key="9">
    <source>
        <dbReference type="EMBL" id="KAJ3844181.1"/>
    </source>
</evidence>
<evidence type="ECO:0000259" key="7">
    <source>
        <dbReference type="PROSITE" id="PS51192"/>
    </source>
</evidence>
<dbReference type="CDD" id="cd18787">
    <property type="entry name" value="SF2_C_DEAD"/>
    <property type="match status" value="1"/>
</dbReference>
<evidence type="ECO:0000259" key="8">
    <source>
        <dbReference type="PROSITE" id="PS51194"/>
    </source>
</evidence>
<feature type="region of interest" description="Disordered" evidence="6">
    <location>
        <begin position="592"/>
        <end position="749"/>
    </location>
</feature>
<dbReference type="Gene3D" id="3.40.50.300">
    <property type="entry name" value="P-loop containing nucleotide triphosphate hydrolases"/>
    <property type="match status" value="2"/>
</dbReference>
<comment type="catalytic activity">
    <reaction evidence="5">
        <text>ATP + H2O = ADP + phosphate + H(+)</text>
        <dbReference type="Rhea" id="RHEA:13065"/>
        <dbReference type="ChEBI" id="CHEBI:15377"/>
        <dbReference type="ChEBI" id="CHEBI:15378"/>
        <dbReference type="ChEBI" id="CHEBI:30616"/>
        <dbReference type="ChEBI" id="CHEBI:43474"/>
        <dbReference type="ChEBI" id="CHEBI:456216"/>
        <dbReference type="EC" id="3.6.4.13"/>
    </reaction>
</comment>
<keyword evidence="3 5" id="KW-0067">ATP-binding</keyword>
<dbReference type="SUPFAM" id="SSF52540">
    <property type="entry name" value="P-loop containing nucleoside triphosphate hydrolases"/>
    <property type="match status" value="1"/>
</dbReference>
<accession>A0AA38PK35</accession>
<feature type="compositionally biased region" description="Basic and acidic residues" evidence="6">
    <location>
        <begin position="618"/>
        <end position="639"/>
    </location>
</feature>
<evidence type="ECO:0000313" key="10">
    <source>
        <dbReference type="Proteomes" id="UP001163846"/>
    </source>
</evidence>
<dbReference type="Pfam" id="PF00271">
    <property type="entry name" value="Helicase_C"/>
    <property type="match status" value="1"/>
</dbReference>
<dbReference type="GO" id="GO:0005524">
    <property type="term" value="F:ATP binding"/>
    <property type="evidence" value="ECO:0007669"/>
    <property type="project" value="UniProtKB-UniRule"/>
</dbReference>
<dbReference type="SMART" id="SM00490">
    <property type="entry name" value="HELICc"/>
    <property type="match status" value="1"/>
</dbReference>
<dbReference type="InterPro" id="IPR011545">
    <property type="entry name" value="DEAD/DEAH_box_helicase_dom"/>
</dbReference>
<evidence type="ECO:0000256" key="2">
    <source>
        <dbReference type="ARBA" id="ARBA00022801"/>
    </source>
</evidence>
<gene>
    <name evidence="9" type="ORF">F5878DRAFT_552654</name>
</gene>
<dbReference type="Proteomes" id="UP001163846">
    <property type="component" value="Unassembled WGS sequence"/>
</dbReference>
<evidence type="ECO:0000256" key="4">
    <source>
        <dbReference type="ARBA" id="ARBA00022884"/>
    </source>
</evidence>
<evidence type="ECO:0000256" key="6">
    <source>
        <dbReference type="SAM" id="MobiDB-lite"/>
    </source>
</evidence>
<comment type="domain">
    <text evidence="5">The Q motif is unique to and characteristic of the DEAD box family of RNA helicases and controls ATP binding and hydrolysis.</text>
</comment>
<feature type="domain" description="Helicase ATP-binding" evidence="7">
    <location>
        <begin position="100"/>
        <end position="306"/>
    </location>
</feature>
<dbReference type="GO" id="GO:0003724">
    <property type="term" value="F:RNA helicase activity"/>
    <property type="evidence" value="ECO:0007669"/>
    <property type="project" value="UniProtKB-EC"/>
</dbReference>
<feature type="compositionally biased region" description="Basic and acidic residues" evidence="6">
    <location>
        <begin position="649"/>
        <end position="673"/>
    </location>
</feature>
<comment type="similarity">
    <text evidence="5">Belongs to the DEAD box helicase family.</text>
</comment>
<organism evidence="9 10">
    <name type="scientific">Lentinula raphanica</name>
    <dbReference type="NCBI Taxonomy" id="153919"/>
    <lineage>
        <taxon>Eukaryota</taxon>
        <taxon>Fungi</taxon>
        <taxon>Dikarya</taxon>
        <taxon>Basidiomycota</taxon>
        <taxon>Agaricomycotina</taxon>
        <taxon>Agaricomycetes</taxon>
        <taxon>Agaricomycetidae</taxon>
        <taxon>Agaricales</taxon>
        <taxon>Marasmiineae</taxon>
        <taxon>Omphalotaceae</taxon>
        <taxon>Lentinula</taxon>
    </lineage>
</organism>
<proteinExistence type="inferred from homology"/>
<dbReference type="Pfam" id="PF00270">
    <property type="entry name" value="DEAD"/>
    <property type="match status" value="1"/>
</dbReference>
<dbReference type="PANTHER" id="PTHR24031">
    <property type="entry name" value="RNA HELICASE"/>
    <property type="match status" value="1"/>
</dbReference>
<feature type="compositionally biased region" description="Polar residues" evidence="6">
    <location>
        <begin position="601"/>
        <end position="610"/>
    </location>
</feature>
<keyword evidence="10" id="KW-1185">Reference proteome</keyword>
<keyword evidence="4 5" id="KW-0694">RNA-binding</keyword>
<dbReference type="PROSITE" id="PS51192">
    <property type="entry name" value="HELICASE_ATP_BIND_1"/>
    <property type="match status" value="1"/>
</dbReference>
<dbReference type="PROSITE" id="PS51194">
    <property type="entry name" value="HELICASE_CTER"/>
    <property type="match status" value="1"/>
</dbReference>
<dbReference type="SMART" id="SM00487">
    <property type="entry name" value="DEXDc"/>
    <property type="match status" value="1"/>
</dbReference>
<dbReference type="EMBL" id="MU805958">
    <property type="protein sequence ID" value="KAJ3844181.1"/>
    <property type="molecule type" value="Genomic_DNA"/>
</dbReference>
<dbReference type="AlphaFoldDB" id="A0AA38PK35"/>